<dbReference type="FunFam" id="3.90.226.10:FF:000058">
    <property type="entry name" value="Enoyl-CoA hydratase/isomerase family protein"/>
    <property type="match status" value="1"/>
</dbReference>
<dbReference type="InterPro" id="IPR014748">
    <property type="entry name" value="Enoyl-CoA_hydra_C"/>
</dbReference>
<comment type="similarity">
    <text evidence="1">Belongs to the enoyl-CoA hydratase/isomerase family.</text>
</comment>
<comment type="caution">
    <text evidence="4">The sequence shown here is derived from an EMBL/GenBank/DDBJ whole genome shotgun (WGS) entry which is preliminary data.</text>
</comment>
<evidence type="ECO:0000256" key="3">
    <source>
        <dbReference type="ARBA" id="ARBA00023239"/>
    </source>
</evidence>
<dbReference type="PANTHER" id="PTHR11941:SF171">
    <property type="entry name" value="SD19268P"/>
    <property type="match status" value="1"/>
</dbReference>
<evidence type="ECO:0000313" key="5">
    <source>
        <dbReference type="Proteomes" id="UP001320420"/>
    </source>
</evidence>
<dbReference type="EMBL" id="JAKJXP020000021">
    <property type="protein sequence ID" value="KAK7754300.1"/>
    <property type="molecule type" value="Genomic_DNA"/>
</dbReference>
<dbReference type="InterPro" id="IPR029045">
    <property type="entry name" value="ClpP/crotonase-like_dom_sf"/>
</dbReference>
<dbReference type="Pfam" id="PF00378">
    <property type="entry name" value="ECH_1"/>
    <property type="match status" value="1"/>
</dbReference>
<reference evidence="4 5" key="1">
    <citation type="submission" date="2024-02" db="EMBL/GenBank/DDBJ databases">
        <title>De novo assembly and annotation of 12 fungi associated with fruit tree decline syndrome in Ontario, Canada.</title>
        <authorList>
            <person name="Sulman M."/>
            <person name="Ellouze W."/>
            <person name="Ilyukhin E."/>
        </authorList>
    </citation>
    <scope>NUCLEOTIDE SEQUENCE [LARGE SCALE GENOMIC DNA]</scope>
    <source>
        <strain evidence="4 5">M11/M66-122</strain>
    </source>
</reference>
<proteinExistence type="inferred from homology"/>
<dbReference type="CDD" id="cd06558">
    <property type="entry name" value="crotonase-like"/>
    <property type="match status" value="1"/>
</dbReference>
<dbReference type="Proteomes" id="UP001320420">
    <property type="component" value="Unassembled WGS sequence"/>
</dbReference>
<evidence type="ECO:0000256" key="1">
    <source>
        <dbReference type="ARBA" id="ARBA00005254"/>
    </source>
</evidence>
<dbReference type="PANTHER" id="PTHR11941">
    <property type="entry name" value="ENOYL-COA HYDRATASE-RELATED"/>
    <property type="match status" value="1"/>
</dbReference>
<sequence>MPPPRLYLLRLSRQTTFLARRCCRSYSSDATGPLIRVTNLPTANTGHIRILELNRPGARNAISKALLASLRAEVEDVQAQYTSDGQELPAPPTRFGGAAGPDAKGPTRALILASAVDASFCAGADLKERRGFTPEETAEFLSTLRGTFSSLAALPVPTISAVASLALGGGLELALATHFRVLASTAAVGLPETRLGILPGAGGTYRLPALVGLPRARDLILTGRRVSAPEAYFIGLADRLVEVVPEDERDAVAGGGEKKGAETDGAEGGILARARRAALSEAVRMAGEICEGGPVAVRAALQAVSWAREEVENAMYERVVNTEDRNEALQAFKEKRKPVFKGR</sequence>
<dbReference type="FunFam" id="1.10.12.10:FF:000001">
    <property type="entry name" value="Probable enoyl-CoA hydratase, mitochondrial"/>
    <property type="match status" value="1"/>
</dbReference>
<dbReference type="SUPFAM" id="SSF52096">
    <property type="entry name" value="ClpP/crotonase"/>
    <property type="match status" value="1"/>
</dbReference>
<dbReference type="InterPro" id="IPR001753">
    <property type="entry name" value="Enoyl-CoA_hydra/iso"/>
</dbReference>
<protein>
    <recommendedName>
        <fullName evidence="6">Methylglutaconyl-CoA hydratase</fullName>
    </recommendedName>
</protein>
<dbReference type="Gene3D" id="1.10.12.10">
    <property type="entry name" value="Lyase 2-enoyl-coa Hydratase, Chain A, domain 2"/>
    <property type="match status" value="1"/>
</dbReference>
<keyword evidence="2" id="KW-0843">Virulence</keyword>
<keyword evidence="3" id="KW-0456">Lyase</keyword>
<accession>A0AAN9UXZ0</accession>
<name>A0AAN9UXZ0_9PEZI</name>
<dbReference type="Gene3D" id="3.90.226.10">
    <property type="entry name" value="2-enoyl-CoA Hydratase, Chain A, domain 1"/>
    <property type="match status" value="1"/>
</dbReference>
<gene>
    <name evidence="4" type="ORF">SLS62_003593</name>
</gene>
<dbReference type="GO" id="GO:0005739">
    <property type="term" value="C:mitochondrion"/>
    <property type="evidence" value="ECO:0007669"/>
    <property type="project" value="TreeGrafter"/>
</dbReference>
<dbReference type="GO" id="GO:0006635">
    <property type="term" value="P:fatty acid beta-oxidation"/>
    <property type="evidence" value="ECO:0007669"/>
    <property type="project" value="TreeGrafter"/>
</dbReference>
<evidence type="ECO:0008006" key="6">
    <source>
        <dbReference type="Google" id="ProtNLM"/>
    </source>
</evidence>
<organism evidence="4 5">
    <name type="scientific">Diatrype stigma</name>
    <dbReference type="NCBI Taxonomy" id="117547"/>
    <lineage>
        <taxon>Eukaryota</taxon>
        <taxon>Fungi</taxon>
        <taxon>Dikarya</taxon>
        <taxon>Ascomycota</taxon>
        <taxon>Pezizomycotina</taxon>
        <taxon>Sordariomycetes</taxon>
        <taxon>Xylariomycetidae</taxon>
        <taxon>Xylariales</taxon>
        <taxon>Diatrypaceae</taxon>
        <taxon>Diatrype</taxon>
    </lineage>
</organism>
<evidence type="ECO:0000313" key="4">
    <source>
        <dbReference type="EMBL" id="KAK7754300.1"/>
    </source>
</evidence>
<keyword evidence="5" id="KW-1185">Reference proteome</keyword>
<dbReference type="GO" id="GO:0016836">
    <property type="term" value="F:hydro-lyase activity"/>
    <property type="evidence" value="ECO:0007669"/>
    <property type="project" value="UniProtKB-ARBA"/>
</dbReference>
<evidence type="ECO:0000256" key="2">
    <source>
        <dbReference type="ARBA" id="ARBA00023026"/>
    </source>
</evidence>
<dbReference type="AlphaFoldDB" id="A0AAN9UXZ0"/>